<organism evidence="3 4">
    <name type="scientific">Trichoplusia ni</name>
    <name type="common">Cabbage looper</name>
    <dbReference type="NCBI Taxonomy" id="7111"/>
    <lineage>
        <taxon>Eukaryota</taxon>
        <taxon>Metazoa</taxon>
        <taxon>Ecdysozoa</taxon>
        <taxon>Arthropoda</taxon>
        <taxon>Hexapoda</taxon>
        <taxon>Insecta</taxon>
        <taxon>Pterygota</taxon>
        <taxon>Neoptera</taxon>
        <taxon>Endopterygota</taxon>
        <taxon>Lepidoptera</taxon>
        <taxon>Glossata</taxon>
        <taxon>Ditrysia</taxon>
        <taxon>Noctuoidea</taxon>
        <taxon>Noctuidae</taxon>
        <taxon>Plusiinae</taxon>
        <taxon>Trichoplusia</taxon>
    </lineage>
</organism>
<feature type="region of interest" description="Disordered" evidence="1">
    <location>
        <begin position="92"/>
        <end position="144"/>
    </location>
</feature>
<protein>
    <submittedName>
        <fullName evidence="4">Integumentary mucin A.1-like</fullName>
    </submittedName>
</protein>
<name>A0A7E5X5A4_TRINI</name>
<reference evidence="4" key="1">
    <citation type="submission" date="2025-08" db="UniProtKB">
        <authorList>
            <consortium name="RefSeq"/>
        </authorList>
    </citation>
    <scope>IDENTIFICATION</scope>
</reference>
<evidence type="ECO:0000256" key="1">
    <source>
        <dbReference type="SAM" id="MobiDB-lite"/>
    </source>
</evidence>
<proteinExistence type="predicted"/>
<sequence length="277" mass="31546">MQCSLCVFIFIIIAALPVTKQESCPNGTVEECEEKSNLRQKGYRFKTNVNQYEQKKYLVFLQQLEQHGVKIKQKSTETGLFEPLLLADNKKRRTKRRLKTTTTASPEYSYYSADASTESESNSGSEAEPFETKPIITAPSTLPPRHRTKFFDFDQPYPPQPRPTYTTLGRFIYVTQPRATHANRPTVKLTYPTLASTTFTTTRTTTTTTPTTPATTTPIEVEVEDDDSSSSEESIETTTKKKRTKTTRTKKRTRKTTRKRKAPVTTEAQKLYVTTII</sequence>
<evidence type="ECO:0000313" key="3">
    <source>
        <dbReference type="Proteomes" id="UP000322000"/>
    </source>
</evidence>
<feature type="compositionally biased region" description="Basic residues" evidence="1">
    <location>
        <begin position="240"/>
        <end position="262"/>
    </location>
</feature>
<gene>
    <name evidence="4" type="primary">LOC113508744</name>
</gene>
<feature type="compositionally biased region" description="Acidic residues" evidence="1">
    <location>
        <begin position="221"/>
        <end position="235"/>
    </location>
</feature>
<feature type="region of interest" description="Disordered" evidence="1">
    <location>
        <begin position="202"/>
        <end position="267"/>
    </location>
</feature>
<dbReference type="KEGG" id="tnl:113508744"/>
<keyword evidence="2" id="KW-0732">Signal</keyword>
<accession>A0A7E5X5A4</accession>
<feature type="compositionally biased region" description="Low complexity" evidence="1">
    <location>
        <begin position="202"/>
        <end position="220"/>
    </location>
</feature>
<evidence type="ECO:0000313" key="4">
    <source>
        <dbReference type="RefSeq" id="XP_026747627.1"/>
    </source>
</evidence>
<dbReference type="RefSeq" id="XP_026747627.1">
    <property type="nucleotide sequence ID" value="XM_026891826.1"/>
</dbReference>
<evidence type="ECO:0000256" key="2">
    <source>
        <dbReference type="SAM" id="SignalP"/>
    </source>
</evidence>
<keyword evidence="3" id="KW-1185">Reference proteome</keyword>
<dbReference type="Proteomes" id="UP000322000">
    <property type="component" value="Chromosome 3"/>
</dbReference>
<dbReference type="InParanoid" id="A0A7E5X5A4"/>
<feature type="compositionally biased region" description="Polar residues" evidence="1">
    <location>
        <begin position="114"/>
        <end position="125"/>
    </location>
</feature>
<dbReference type="GeneID" id="113508744"/>
<feature type="chain" id="PRO_5029000190" evidence="2">
    <location>
        <begin position="22"/>
        <end position="277"/>
    </location>
</feature>
<dbReference type="AlphaFoldDB" id="A0A7E5X5A4"/>
<feature type="signal peptide" evidence="2">
    <location>
        <begin position="1"/>
        <end position="21"/>
    </location>
</feature>